<keyword evidence="2" id="KW-1185">Reference proteome</keyword>
<name>A0A9W3URJ4_9CAUD</name>
<evidence type="ECO:0000313" key="1">
    <source>
        <dbReference type="EMBL" id="AVP40044.1"/>
    </source>
</evidence>
<proteinExistence type="predicted"/>
<reference evidence="1 2" key="1">
    <citation type="submission" date="2018-01" db="EMBL/GenBank/DDBJ databases">
        <authorList>
            <person name="Addy H.S."/>
            <person name="Ahmad A.A."/>
            <person name="Huang Q."/>
        </authorList>
    </citation>
    <scope>NUCLEOTIDE SEQUENCE [LARGE SCALE GENOMIC DNA]</scope>
</reference>
<dbReference type="Proteomes" id="UP000306261">
    <property type="component" value="Segment"/>
</dbReference>
<organism evidence="1 2">
    <name type="scientific">Ralstonia phage RsoM1USA</name>
    <dbReference type="NCBI Taxonomy" id="2991867"/>
    <lineage>
        <taxon>Viruses</taxon>
        <taxon>Duplodnaviria</taxon>
        <taxon>Heunggongvirae</taxon>
        <taxon>Uroviricota</taxon>
        <taxon>Caudoviricetes</taxon>
        <taxon>Peduoviridae</taxon>
        <taxon>Aresaunavirus</taxon>
        <taxon>Aresaunavirus RsoM1USA</taxon>
    </lineage>
</organism>
<sequence length="298" mass="32171">MRTPDAHLALLAPTCRPMHQPTRYATLQDRRQRVLLIAIEQGDQALATAALAELGALMGSMVMRYPAFSPLHAAVGRFVTCAPAHFSLPASGRAMALHGAHMVLCGGVLQMAGRGVSVDVLAISPAPPSRESRPGAFGVALEARGAHSFSQWGSTGIAKNPWKSPLGGAKSLILEAMHPTSCPRFSTGCHGFSTGRISAARRPPLSFSLSKLLKRKRKKQRDRQARRAHRHPRVGSVFPRVFASAYFLIHGFHGSERANPWKSAGNKSFEINALSLHECVSTGPQVALRVLPLREVHP</sequence>
<accession>A0A9W3URJ4</accession>
<protein>
    <submittedName>
        <fullName evidence="1">Uncharacterized protein</fullName>
    </submittedName>
</protein>
<gene>
    <name evidence="1" type="ORF">RsoM1USA_54</name>
</gene>
<evidence type="ECO:0000313" key="2">
    <source>
        <dbReference type="Proteomes" id="UP000306261"/>
    </source>
</evidence>
<dbReference type="EMBL" id="MG747435">
    <property type="protein sequence ID" value="AVP40044.1"/>
    <property type="molecule type" value="Genomic_DNA"/>
</dbReference>